<sequence>MGKEEFVGEYVEGCTLIEEEEESIPSFMLSITLSAVLKPITKSLSLTSSTITCDLMNPGTYSRPLLFCRTITSVTSILSRSVLPPISVFPMRSFTSQDFIIVAGVPHQTSFLCLYVFIRCGLLFFSRLLLLPISSQCLVCVRCALLLLPSLCSRVTFISGLIILPWSLNYAQEKARRKT</sequence>
<evidence type="ECO:0000313" key="3">
    <source>
        <dbReference type="Proteomes" id="UP000518266"/>
    </source>
</evidence>
<keyword evidence="3" id="KW-1185">Reference proteome</keyword>
<accession>A0A7J5YCJ0</accession>
<reference evidence="2 3" key="1">
    <citation type="submission" date="2020-03" db="EMBL/GenBank/DDBJ databases">
        <title>Dissostichus mawsoni Genome sequencing and assembly.</title>
        <authorList>
            <person name="Park H."/>
        </authorList>
    </citation>
    <scope>NUCLEOTIDE SEQUENCE [LARGE SCALE GENOMIC DNA]</scope>
    <source>
        <strain evidence="2">DM0001</strain>
        <tissue evidence="2">Muscle</tissue>
    </source>
</reference>
<gene>
    <name evidence="2" type="ORF">F7725_020200</name>
</gene>
<keyword evidence="1" id="KW-0812">Transmembrane</keyword>
<comment type="caution">
    <text evidence="2">The sequence shown here is derived from an EMBL/GenBank/DDBJ whole genome shotgun (WGS) entry which is preliminary data.</text>
</comment>
<evidence type="ECO:0000313" key="2">
    <source>
        <dbReference type="EMBL" id="KAF3847172.1"/>
    </source>
</evidence>
<feature type="transmembrane region" description="Helical" evidence="1">
    <location>
        <begin position="154"/>
        <end position="171"/>
    </location>
</feature>
<evidence type="ECO:0000256" key="1">
    <source>
        <dbReference type="SAM" id="Phobius"/>
    </source>
</evidence>
<dbReference type="AlphaFoldDB" id="A0A7J5YCJ0"/>
<dbReference type="Proteomes" id="UP000518266">
    <property type="component" value="Unassembled WGS sequence"/>
</dbReference>
<keyword evidence="1" id="KW-1133">Transmembrane helix</keyword>
<protein>
    <submittedName>
        <fullName evidence="2">Uncharacterized protein</fullName>
    </submittedName>
</protein>
<keyword evidence="1" id="KW-0472">Membrane</keyword>
<organism evidence="2 3">
    <name type="scientific">Dissostichus mawsoni</name>
    <name type="common">Antarctic cod</name>
    <dbReference type="NCBI Taxonomy" id="36200"/>
    <lineage>
        <taxon>Eukaryota</taxon>
        <taxon>Metazoa</taxon>
        <taxon>Chordata</taxon>
        <taxon>Craniata</taxon>
        <taxon>Vertebrata</taxon>
        <taxon>Euteleostomi</taxon>
        <taxon>Actinopterygii</taxon>
        <taxon>Neopterygii</taxon>
        <taxon>Teleostei</taxon>
        <taxon>Neoteleostei</taxon>
        <taxon>Acanthomorphata</taxon>
        <taxon>Eupercaria</taxon>
        <taxon>Perciformes</taxon>
        <taxon>Notothenioidei</taxon>
        <taxon>Nototheniidae</taxon>
        <taxon>Dissostichus</taxon>
    </lineage>
</organism>
<proteinExistence type="predicted"/>
<dbReference type="EMBL" id="JAAKFY010000013">
    <property type="protein sequence ID" value="KAF3847172.1"/>
    <property type="molecule type" value="Genomic_DNA"/>
</dbReference>
<name>A0A7J5YCJ0_DISMA</name>